<evidence type="ECO:0000313" key="4">
    <source>
        <dbReference type="Proteomes" id="UP001318860"/>
    </source>
</evidence>
<dbReference type="Proteomes" id="UP001318860">
    <property type="component" value="Unassembled WGS sequence"/>
</dbReference>
<evidence type="ECO:0008006" key="5">
    <source>
        <dbReference type="Google" id="ProtNLM"/>
    </source>
</evidence>
<dbReference type="PANTHER" id="PTHR33098">
    <property type="entry name" value="COTTON FIBER (DUF761)"/>
    <property type="match status" value="1"/>
</dbReference>
<evidence type="ECO:0000256" key="2">
    <source>
        <dbReference type="SAM" id="Phobius"/>
    </source>
</evidence>
<comment type="caution">
    <text evidence="3">The sequence shown here is derived from an EMBL/GenBank/DDBJ whole genome shotgun (WGS) entry which is preliminary data.</text>
</comment>
<dbReference type="Pfam" id="PF05553">
    <property type="entry name" value="DUF761"/>
    <property type="match status" value="1"/>
</dbReference>
<proteinExistence type="predicted"/>
<dbReference type="EMBL" id="JABTTQ020000010">
    <property type="protein sequence ID" value="KAK6148205.1"/>
    <property type="molecule type" value="Genomic_DNA"/>
</dbReference>
<evidence type="ECO:0000256" key="1">
    <source>
        <dbReference type="SAM" id="MobiDB-lite"/>
    </source>
</evidence>
<organism evidence="3 4">
    <name type="scientific">Rehmannia glutinosa</name>
    <name type="common">Chinese foxglove</name>
    <dbReference type="NCBI Taxonomy" id="99300"/>
    <lineage>
        <taxon>Eukaryota</taxon>
        <taxon>Viridiplantae</taxon>
        <taxon>Streptophyta</taxon>
        <taxon>Embryophyta</taxon>
        <taxon>Tracheophyta</taxon>
        <taxon>Spermatophyta</taxon>
        <taxon>Magnoliopsida</taxon>
        <taxon>eudicotyledons</taxon>
        <taxon>Gunneridae</taxon>
        <taxon>Pentapetalae</taxon>
        <taxon>asterids</taxon>
        <taxon>lamiids</taxon>
        <taxon>Lamiales</taxon>
        <taxon>Orobanchaceae</taxon>
        <taxon>Rehmannieae</taxon>
        <taxon>Rehmannia</taxon>
    </lineage>
</organism>
<keyword evidence="4" id="KW-1185">Reference proteome</keyword>
<gene>
    <name evidence="3" type="ORF">DH2020_019117</name>
</gene>
<keyword evidence="2" id="KW-0472">Membrane</keyword>
<keyword evidence="2" id="KW-0812">Transmembrane</keyword>
<feature type="compositionally biased region" description="Pro residues" evidence="1">
    <location>
        <begin position="120"/>
        <end position="132"/>
    </location>
</feature>
<sequence length="341" mass="38507">MAFLFVDSLPQNKSRVVQKSIKALELLLLSAGFISTLVMVKSALLPYSCEIVFSSLMGFWNSIKCFLSSPLHICIIINLMVMLIAASTTFHKQETDKQEDEIKVNHDNHDLQNSESPAVSAPPPAAPPPSPPRAAIKVTPYPPKIWPNSKEQNCSEKTNLSSPATLFFYEALMLEEAHEIKKTEYSPDLSESIKEMVVTKNLPPLPQKGKQVCDENLSEEEDTMEATWKAITGGGKQRPKKKQLKKSETWDVPPINTVAIKRLDSEELLPSTPKWKELRKSETFNDAVSITCRGGLRRDPSMSLDEFNKQVEAFIKKFNDNMKLQRQESDQRFLDMIKRGI</sequence>
<dbReference type="InterPro" id="IPR008480">
    <property type="entry name" value="DUF761_pln"/>
</dbReference>
<keyword evidence="2" id="KW-1133">Transmembrane helix</keyword>
<name>A0ABR0WM19_REHGL</name>
<feature type="transmembrane region" description="Helical" evidence="2">
    <location>
        <begin position="23"/>
        <end position="47"/>
    </location>
</feature>
<evidence type="ECO:0000313" key="3">
    <source>
        <dbReference type="EMBL" id="KAK6148205.1"/>
    </source>
</evidence>
<feature type="region of interest" description="Disordered" evidence="1">
    <location>
        <begin position="108"/>
        <end position="133"/>
    </location>
</feature>
<reference evidence="3 4" key="1">
    <citation type="journal article" date="2021" name="Comput. Struct. Biotechnol. J.">
        <title>De novo genome assembly of the potent medicinal plant Rehmannia glutinosa using nanopore technology.</title>
        <authorList>
            <person name="Ma L."/>
            <person name="Dong C."/>
            <person name="Song C."/>
            <person name="Wang X."/>
            <person name="Zheng X."/>
            <person name="Niu Y."/>
            <person name="Chen S."/>
            <person name="Feng W."/>
        </authorList>
    </citation>
    <scope>NUCLEOTIDE SEQUENCE [LARGE SCALE GENOMIC DNA]</scope>
    <source>
        <strain evidence="3">DH-2019</strain>
    </source>
</reference>
<dbReference type="PANTHER" id="PTHR33098:SF76">
    <property type="entry name" value="DUF4408 DOMAIN-CONTAINING PROTEIN"/>
    <property type="match status" value="1"/>
</dbReference>
<feature type="transmembrane region" description="Helical" evidence="2">
    <location>
        <begin position="67"/>
        <end position="90"/>
    </location>
</feature>
<accession>A0ABR0WM19</accession>
<protein>
    <recommendedName>
        <fullName evidence="5">DUF4408 domain-containing protein</fullName>
    </recommendedName>
</protein>